<feature type="domain" description="Reverse transcriptase Ty1/copia-type" evidence="8">
    <location>
        <begin position="540"/>
        <end position="608"/>
    </location>
</feature>
<evidence type="ECO:0000256" key="5">
    <source>
        <dbReference type="ARBA" id="ARBA00023268"/>
    </source>
</evidence>
<dbReference type="CDD" id="cd09272">
    <property type="entry name" value="RNase_HI_RT_Ty1"/>
    <property type="match status" value="1"/>
</dbReference>
<dbReference type="SUPFAM" id="SSF56672">
    <property type="entry name" value="DNA/RNA polymerases"/>
    <property type="match status" value="2"/>
</dbReference>
<dbReference type="Pfam" id="PF03732">
    <property type="entry name" value="Retrotrans_gag"/>
    <property type="match status" value="1"/>
</dbReference>
<keyword evidence="2" id="KW-0548">Nucleotidyltransferase</keyword>
<dbReference type="EMBL" id="BKCJ010008282">
    <property type="protein sequence ID" value="GEU81451.1"/>
    <property type="molecule type" value="Genomic_DNA"/>
</dbReference>
<keyword evidence="5" id="KW-0511">Multifunctional enzyme</keyword>
<evidence type="ECO:0000313" key="11">
    <source>
        <dbReference type="EMBL" id="GEU81451.1"/>
    </source>
</evidence>
<dbReference type="Pfam" id="PF13976">
    <property type="entry name" value="gag_pre-integrs"/>
    <property type="match status" value="1"/>
</dbReference>
<dbReference type="InterPro" id="IPR050951">
    <property type="entry name" value="Retrovirus_Pol_polyprotein"/>
</dbReference>
<keyword evidence="4" id="KW-0255">Endonuclease</keyword>
<reference evidence="11" key="1">
    <citation type="journal article" date="2019" name="Sci. Rep.">
        <title>Draft genome of Tanacetum cinerariifolium, the natural source of mosquito coil.</title>
        <authorList>
            <person name="Yamashiro T."/>
            <person name="Shiraishi A."/>
            <person name="Satake H."/>
            <person name="Nakayama K."/>
        </authorList>
    </citation>
    <scope>NUCLEOTIDE SEQUENCE</scope>
</reference>
<dbReference type="GO" id="GO:0004519">
    <property type="term" value="F:endonuclease activity"/>
    <property type="evidence" value="ECO:0007669"/>
    <property type="project" value="UniProtKB-KW"/>
</dbReference>
<dbReference type="Gene3D" id="2.40.70.10">
    <property type="entry name" value="Acid Proteases"/>
    <property type="match status" value="1"/>
</dbReference>
<evidence type="ECO:0000259" key="10">
    <source>
        <dbReference type="Pfam" id="PF17919"/>
    </source>
</evidence>
<keyword evidence="4" id="KW-0378">Hydrolase</keyword>
<protein>
    <submittedName>
        <fullName evidence="11">Reverse transcriptase domain-containing protein</fullName>
    </submittedName>
</protein>
<evidence type="ECO:0000256" key="1">
    <source>
        <dbReference type="ARBA" id="ARBA00022679"/>
    </source>
</evidence>
<dbReference type="InterPro" id="IPR025724">
    <property type="entry name" value="GAG-pre-integrase_dom"/>
</dbReference>
<evidence type="ECO:0000256" key="3">
    <source>
        <dbReference type="ARBA" id="ARBA00022722"/>
    </source>
</evidence>
<dbReference type="CDD" id="cd00303">
    <property type="entry name" value="retropepsin_like"/>
    <property type="match status" value="1"/>
</dbReference>
<dbReference type="PANTHER" id="PTHR37984">
    <property type="entry name" value="PROTEIN CBG26694"/>
    <property type="match status" value="1"/>
</dbReference>
<evidence type="ECO:0000259" key="9">
    <source>
        <dbReference type="Pfam" id="PF13976"/>
    </source>
</evidence>
<accession>A0A6L2N5H1</accession>
<name>A0A6L2N5H1_TANCI</name>
<feature type="domain" description="GAG-pre-integrase" evidence="9">
    <location>
        <begin position="210"/>
        <end position="265"/>
    </location>
</feature>
<keyword evidence="11" id="KW-0695">RNA-directed DNA polymerase</keyword>
<feature type="region of interest" description="Disordered" evidence="6">
    <location>
        <begin position="877"/>
        <end position="930"/>
    </location>
</feature>
<evidence type="ECO:0000256" key="4">
    <source>
        <dbReference type="ARBA" id="ARBA00022759"/>
    </source>
</evidence>
<proteinExistence type="predicted"/>
<feature type="domain" description="Reverse transcriptase Ty1/copia-type" evidence="8">
    <location>
        <begin position="437"/>
        <end position="537"/>
    </location>
</feature>
<dbReference type="Pfam" id="PF07727">
    <property type="entry name" value="RVT_2"/>
    <property type="match status" value="2"/>
</dbReference>
<feature type="domain" description="Reverse transcriptase/retrotransposon-derived protein RNase H-like" evidence="10">
    <location>
        <begin position="1999"/>
        <end position="2078"/>
    </location>
</feature>
<dbReference type="InterPro" id="IPR041577">
    <property type="entry name" value="RT_RNaseH_2"/>
</dbReference>
<dbReference type="PANTHER" id="PTHR37984:SF5">
    <property type="entry name" value="PROTEIN NYNRIN-LIKE"/>
    <property type="match status" value="1"/>
</dbReference>
<feature type="domain" description="Retrotransposon gag" evidence="7">
    <location>
        <begin position="1322"/>
        <end position="1414"/>
    </location>
</feature>
<keyword evidence="1" id="KW-0808">Transferase</keyword>
<evidence type="ECO:0000259" key="8">
    <source>
        <dbReference type="Pfam" id="PF07727"/>
    </source>
</evidence>
<dbReference type="InterPro" id="IPR013103">
    <property type="entry name" value="RVT_2"/>
</dbReference>
<dbReference type="InterPro" id="IPR036397">
    <property type="entry name" value="RNaseH_sf"/>
</dbReference>
<dbReference type="GO" id="GO:0003964">
    <property type="term" value="F:RNA-directed DNA polymerase activity"/>
    <property type="evidence" value="ECO:0007669"/>
    <property type="project" value="UniProtKB-KW"/>
</dbReference>
<organism evidence="11">
    <name type="scientific">Tanacetum cinerariifolium</name>
    <name type="common">Dalmatian daisy</name>
    <name type="synonym">Chrysanthemum cinerariifolium</name>
    <dbReference type="NCBI Taxonomy" id="118510"/>
    <lineage>
        <taxon>Eukaryota</taxon>
        <taxon>Viridiplantae</taxon>
        <taxon>Streptophyta</taxon>
        <taxon>Embryophyta</taxon>
        <taxon>Tracheophyta</taxon>
        <taxon>Spermatophyta</taxon>
        <taxon>Magnoliopsida</taxon>
        <taxon>eudicotyledons</taxon>
        <taxon>Gunneridae</taxon>
        <taxon>Pentapetalae</taxon>
        <taxon>asterids</taxon>
        <taxon>campanulids</taxon>
        <taxon>Asterales</taxon>
        <taxon>Asteraceae</taxon>
        <taxon>Asteroideae</taxon>
        <taxon>Anthemideae</taxon>
        <taxon>Anthemidinae</taxon>
        <taxon>Tanacetum</taxon>
    </lineage>
</organism>
<sequence length="2210" mass="250965">MEKLEHKNVSLDFKVQSLIKECHNVKIEYQKLFDSITKTRSQTHKEIDDLIAHISEKTYAYGAIRAENQNPLFIISELKTRLKNVEKEKMDVLEIEENRVASEPVTLQTLPDKQTRVNSNKKVIALGMYKVVTPQETQNAKSGLSSIGMNAASSGNITIFHVYYVEGLGHNLFSVGQFFYGDLEVDFHSKTCYVRNLEGDDLLTEGRESNLYTISISNMAASLPVCLMSKATSTKSWLWHRTLSHLNFSTINVLSTLHLVDGLPKFKYEKDHLFLRVKGAKIMETIHVKFDELTSMASEHDCLEPELQRFNNINSSAEPMNTPSKEDLDNLFGPMLKEYFGKKSSDTLINSAAQPTQLYEDLPSTSSINFEEHEAPPIETTSDEQTSPISLTEAVELHQEDSADFDGNLQFVSYNSTSYEAMESSSTALEPSNVPNSHQNKTRLVAKRYIQEEGIDFEDSFAYVARLEAVRMFIAYVAHKNITIFQMDVKTDFLNGSLKEEVYVSQPEGFIDPKFPNHVYKLKKALYCLKQAPRAWGDILLVQVYVDDIIFGLTNPNFSKRFANLMKNNFEMSMMGELKFFLGLHVYQSPRGIFISRSQYAIDLLKKHGGIMHLTASRPDIAYATFVCARYQACPTVKHLKEVKWIFRYLRQSYNKGLWYLKDSGFKIIAYSDVDHVGCKDDCKSTSGGLQFLGGKLMSWSSKKQDYTVMSTAEAEYVSLSACYAQVIWMLIIMAHQQLIANVHPDELCPPNKRKELSLTLDDFRIIFHLPQAIDNNHDSFVPPPSFYDMTLFYKNHLGFTIELKTPSSFKTTGLLQPAAIGRNSLFSSSFNIFDSFSRFMKIIIGHYMTNFLEISRRARDKYHNLKDDDLVKNIFNSGRYKDRSPPTESTQGTHRTPAPLEHDADDSSIPRNDENNIPGTRLEPRSDKGRPKVEITNVIVHVNVYEEEQREDEITNEVYELKQREKGKNIEESRITPFPHQLDLLGFILISKSFVTLANHLHKAMADSLPTMVNKHIKEQVVKQVPEQVHNQVLVYVAKGNIKAQISSQIQKAIVNDIPSQVDMSVRSYMSGHILHVHPAQPQTKTVPEQQYQLTPAIFPRDQDDPHDDAHLEGEKNDDEILNKQVSQDIMEEVSLNVDEAKLKKITDEMLRQRCTSGDEHQYHIDQMKNFLKSDIVWESRKEILVSPHTRKTTPFVLSCQRDPEAPALSLINQDLLYLKKGNSGPEKIVLSLHKFPAVRFATGPDQVRLATGPDLVKLETGPDLVRNLFSTLDNLELTIQRRSRTDPTHLNNSEIAAQGPGDLPSIKENGVTDDTLRLYLFPHSLTHHATAWFDRLPRNSINTFEQMAKMFLEKYFPPSMVTKLRNEITNFHQRLDESLFEAWERYKFSIDRCPNHNMLPVTQIDTFYNGLTLRYRDTINATTGGTFMKRRPEECYDLIKNMTAQHNDWDTSAQTSESSSSITSSSDIEIAALAAEMVKINKNLMRVLQVNQQVKAVTLNYETCGGPYSFSDYPATIGNTQNVYAAGAYQELQTKGGSEGYSTRRGTAYLGPTNPTTSSSPVVEREIEATKDTVHPTNNGSTEDVQPLVVRTESPILNFEPVNSPIIEPVSFPVSASWPNQRPLIPYPSRLQDQKLREKANDQQEKFFQIFKDLNFNISFADALILMPKFGPSIKSLLTNKDKLFELARTLQNEHCLAVLLKKLPEKLGDPGKFLIPCDFPGMAECLALADLGASINLMPLSVWNKLSLLDLSPMCMTLELVDRSISRPVGVAEDVFVKVGTFHFPADFVVVDFDADPRVPLILERSFLKTEIALIDVFKEYWQEVLSFSDVIASANPIPYYDLIVSTASPTLTPFGKSDFLFEEVDAFLAIEDDPTSSEVDQSYLDYEGDILLLEAFLNDDPSLPPPNQGNYLPEEKSHFMVKEGIVLGHKISKKGIEVDKAKVDVITKLPHPTTVKGIQSFLDHAGFYQRFIKDFSKIAMLMTRLLKKDTPFLFSKERVESFQTLKRKLAEAPILIAPDWDMPFELMCDASDIAIGAVLGKRQEKHFRPIHYAGKTMTVAESNFTTTEKEMLAVGYPVSPQTSSQVEVSNCGSKRILERTVGESRASWSNKIDDALWAFRTAYKTIIGCTLYKLVYGKACHLPIELEYKAYLALKHANFDLQTAGDHKKVQLNELHDQVYENSLIYKEKNKRLHDSRNQRPCFQHR</sequence>
<evidence type="ECO:0000259" key="7">
    <source>
        <dbReference type="Pfam" id="PF03732"/>
    </source>
</evidence>
<dbReference type="Gene3D" id="3.30.420.10">
    <property type="entry name" value="Ribonuclease H-like superfamily/Ribonuclease H"/>
    <property type="match status" value="1"/>
</dbReference>
<dbReference type="InterPro" id="IPR005162">
    <property type="entry name" value="Retrotrans_gag_dom"/>
</dbReference>
<dbReference type="InterPro" id="IPR043128">
    <property type="entry name" value="Rev_trsase/Diguanyl_cyclase"/>
</dbReference>
<evidence type="ECO:0000256" key="2">
    <source>
        <dbReference type="ARBA" id="ARBA00022695"/>
    </source>
</evidence>
<comment type="caution">
    <text evidence="11">The sequence shown here is derived from an EMBL/GenBank/DDBJ whole genome shotgun (WGS) entry which is preliminary data.</text>
</comment>
<keyword evidence="3" id="KW-0540">Nuclease</keyword>
<dbReference type="Gene3D" id="3.30.70.270">
    <property type="match status" value="1"/>
</dbReference>
<dbReference type="InterPro" id="IPR043502">
    <property type="entry name" value="DNA/RNA_pol_sf"/>
</dbReference>
<dbReference type="GO" id="GO:0003676">
    <property type="term" value="F:nucleic acid binding"/>
    <property type="evidence" value="ECO:0007669"/>
    <property type="project" value="InterPro"/>
</dbReference>
<dbReference type="InterPro" id="IPR021109">
    <property type="entry name" value="Peptidase_aspartic_dom_sf"/>
</dbReference>
<dbReference type="FunFam" id="3.30.70.270:FF:000020">
    <property type="entry name" value="Transposon Tf2-6 polyprotein-like Protein"/>
    <property type="match status" value="1"/>
</dbReference>
<gene>
    <name evidence="11" type="ORF">Tci_053429</name>
</gene>
<evidence type="ECO:0000256" key="6">
    <source>
        <dbReference type="SAM" id="MobiDB-lite"/>
    </source>
</evidence>
<dbReference type="Pfam" id="PF17919">
    <property type="entry name" value="RT_RNaseH_2"/>
    <property type="match status" value="1"/>
</dbReference>